<evidence type="ECO:0000256" key="2">
    <source>
        <dbReference type="SAM" id="MobiDB-lite"/>
    </source>
</evidence>
<accession>A0A0L0S3V5</accession>
<evidence type="ECO:0000313" key="5">
    <source>
        <dbReference type="Proteomes" id="UP000054350"/>
    </source>
</evidence>
<gene>
    <name evidence="4" type="ORF">AMAG_02967</name>
</gene>
<dbReference type="ESTHER" id="allma-a0a0l0s3v2">
    <property type="family name" value="BD-FAE"/>
</dbReference>
<dbReference type="InterPro" id="IPR050300">
    <property type="entry name" value="GDXG_lipolytic_enzyme"/>
</dbReference>
<dbReference type="OrthoDB" id="6495301at2759"/>
<dbReference type="PANTHER" id="PTHR48081:SF33">
    <property type="entry name" value="KYNURENINE FORMAMIDASE"/>
    <property type="match status" value="1"/>
</dbReference>
<dbReference type="InterPro" id="IPR029058">
    <property type="entry name" value="AB_hydrolase_fold"/>
</dbReference>
<evidence type="ECO:0000313" key="4">
    <source>
        <dbReference type="EMBL" id="KNE57232.1"/>
    </source>
</evidence>
<feature type="domain" description="BD-FAE-like" evidence="3">
    <location>
        <begin position="109"/>
        <end position="209"/>
    </location>
</feature>
<dbReference type="AlphaFoldDB" id="A0A0L0S3V5"/>
<keyword evidence="5" id="KW-1185">Reference proteome</keyword>
<evidence type="ECO:0000259" key="3">
    <source>
        <dbReference type="Pfam" id="PF20434"/>
    </source>
</evidence>
<keyword evidence="1" id="KW-0378">Hydrolase</keyword>
<dbReference type="PANTHER" id="PTHR48081">
    <property type="entry name" value="AB HYDROLASE SUPERFAMILY PROTEIN C4A8.06C"/>
    <property type="match status" value="1"/>
</dbReference>
<reference evidence="4 5" key="1">
    <citation type="submission" date="2009-11" db="EMBL/GenBank/DDBJ databases">
        <title>Annotation of Allomyces macrogynus ATCC 38327.</title>
        <authorList>
            <consortium name="The Broad Institute Genome Sequencing Platform"/>
            <person name="Russ C."/>
            <person name="Cuomo C."/>
            <person name="Burger G."/>
            <person name="Gray M.W."/>
            <person name="Holland P.W.H."/>
            <person name="King N."/>
            <person name="Lang F.B.F."/>
            <person name="Roger A.J."/>
            <person name="Ruiz-Trillo I."/>
            <person name="Young S.K."/>
            <person name="Zeng Q."/>
            <person name="Gargeya S."/>
            <person name="Fitzgerald M."/>
            <person name="Haas B."/>
            <person name="Abouelleil A."/>
            <person name="Alvarado L."/>
            <person name="Arachchi H.M."/>
            <person name="Berlin A."/>
            <person name="Chapman S.B."/>
            <person name="Gearin G."/>
            <person name="Goldberg J."/>
            <person name="Griggs A."/>
            <person name="Gujja S."/>
            <person name="Hansen M."/>
            <person name="Heiman D."/>
            <person name="Howarth C."/>
            <person name="Larimer J."/>
            <person name="Lui A."/>
            <person name="MacDonald P.J.P."/>
            <person name="McCowen C."/>
            <person name="Montmayeur A."/>
            <person name="Murphy C."/>
            <person name="Neiman D."/>
            <person name="Pearson M."/>
            <person name="Priest M."/>
            <person name="Roberts A."/>
            <person name="Saif S."/>
            <person name="Shea T."/>
            <person name="Sisk P."/>
            <person name="Stolte C."/>
            <person name="Sykes S."/>
            <person name="Wortman J."/>
            <person name="Nusbaum C."/>
            <person name="Birren B."/>
        </authorList>
    </citation>
    <scope>NUCLEOTIDE SEQUENCE [LARGE SCALE GENOMIC DNA]</scope>
    <source>
        <strain evidence="4 5">ATCC 38327</strain>
    </source>
</reference>
<dbReference type="Gene3D" id="3.40.50.1820">
    <property type="entry name" value="alpha/beta hydrolase"/>
    <property type="match status" value="1"/>
</dbReference>
<dbReference type="GO" id="GO:0004061">
    <property type="term" value="F:arylformamidase activity"/>
    <property type="evidence" value="ECO:0007669"/>
    <property type="project" value="TreeGrafter"/>
</dbReference>
<feature type="compositionally biased region" description="Low complexity" evidence="2">
    <location>
        <begin position="438"/>
        <end position="447"/>
    </location>
</feature>
<reference evidence="5" key="2">
    <citation type="submission" date="2009-11" db="EMBL/GenBank/DDBJ databases">
        <title>The Genome Sequence of Allomyces macrogynus strain ATCC 38327.</title>
        <authorList>
            <consortium name="The Broad Institute Genome Sequencing Platform"/>
            <person name="Russ C."/>
            <person name="Cuomo C."/>
            <person name="Shea T."/>
            <person name="Young S.K."/>
            <person name="Zeng Q."/>
            <person name="Koehrsen M."/>
            <person name="Haas B."/>
            <person name="Borodovsky M."/>
            <person name="Guigo R."/>
            <person name="Alvarado L."/>
            <person name="Berlin A."/>
            <person name="Borenstein D."/>
            <person name="Chen Z."/>
            <person name="Engels R."/>
            <person name="Freedman E."/>
            <person name="Gellesch M."/>
            <person name="Goldberg J."/>
            <person name="Griggs A."/>
            <person name="Gujja S."/>
            <person name="Heiman D."/>
            <person name="Hepburn T."/>
            <person name="Howarth C."/>
            <person name="Jen D."/>
            <person name="Larson L."/>
            <person name="Lewis B."/>
            <person name="Mehta T."/>
            <person name="Park D."/>
            <person name="Pearson M."/>
            <person name="Roberts A."/>
            <person name="Saif S."/>
            <person name="Shenoy N."/>
            <person name="Sisk P."/>
            <person name="Stolte C."/>
            <person name="Sykes S."/>
            <person name="Walk T."/>
            <person name="White J."/>
            <person name="Yandava C."/>
            <person name="Burger G."/>
            <person name="Gray M.W."/>
            <person name="Holland P.W.H."/>
            <person name="King N."/>
            <person name="Lang F.B.F."/>
            <person name="Roger A.J."/>
            <person name="Ruiz-Trillo I."/>
            <person name="Lander E."/>
            <person name="Nusbaum C."/>
        </authorList>
    </citation>
    <scope>NUCLEOTIDE SEQUENCE [LARGE SCALE GENOMIC DNA]</scope>
    <source>
        <strain evidence="5">ATCC 38327</strain>
    </source>
</reference>
<dbReference type="InterPro" id="IPR049492">
    <property type="entry name" value="BD-FAE-like_dom"/>
</dbReference>
<sequence>MVLVGVAAQRNGEPLLLRWHPLHVWHAFVAICHTVLGTLWDPIAHRTVRHLGARLRHGHLFRLHVVNNVQYDTVTGLCLDLYLARRKHHHRHHHRHARHTHANDSADALEPTQRDRPRPVIVFLYGGAWNSGSKELYAALGHHFGHHGFVCVIPDYRIYPRGTVDEMVHDIAKALAWVKENIPDHGGDPDQIHLIGHSAGSHLLLLTLLMAAFTEAGVHSHPGLSPTNLVLHSGFTTDSESSRSAMRRASDRVAPTLPPPLPVTIPPIASCVLLAGVYDTVQHLDYERRRSVHELSGMQRANKETKENMLLRSPTALLSAAITAGVADPSASANLLAQIAHTLPKHVLVAHGTNDTTVPVAQSMTVADLLRAVKCDVHAHFRTDMAHTVPVADLMHASPFFNLVCEFVNDAGQAKGGSGETSAPVDKVVVKPKRRAGQRANGRAATRVVVESSDPSS</sequence>
<feature type="region of interest" description="Disordered" evidence="2">
    <location>
        <begin position="92"/>
        <end position="112"/>
    </location>
</feature>
<feature type="region of interest" description="Disordered" evidence="2">
    <location>
        <begin position="414"/>
        <end position="457"/>
    </location>
</feature>
<evidence type="ECO:0000256" key="1">
    <source>
        <dbReference type="ARBA" id="ARBA00022801"/>
    </source>
</evidence>
<dbReference type="VEuPathDB" id="FungiDB:AMAG_02967"/>
<organism evidence="4 5">
    <name type="scientific">Allomyces macrogynus (strain ATCC 38327)</name>
    <name type="common">Allomyces javanicus var. macrogynus</name>
    <dbReference type="NCBI Taxonomy" id="578462"/>
    <lineage>
        <taxon>Eukaryota</taxon>
        <taxon>Fungi</taxon>
        <taxon>Fungi incertae sedis</taxon>
        <taxon>Blastocladiomycota</taxon>
        <taxon>Blastocladiomycetes</taxon>
        <taxon>Blastocladiales</taxon>
        <taxon>Blastocladiaceae</taxon>
        <taxon>Allomyces</taxon>
    </lineage>
</organism>
<dbReference type="EMBL" id="GG745331">
    <property type="protein sequence ID" value="KNE57232.1"/>
    <property type="molecule type" value="Genomic_DNA"/>
</dbReference>
<proteinExistence type="predicted"/>
<dbReference type="Proteomes" id="UP000054350">
    <property type="component" value="Unassembled WGS sequence"/>
</dbReference>
<dbReference type="Pfam" id="PF20434">
    <property type="entry name" value="BD-FAE"/>
    <property type="match status" value="1"/>
</dbReference>
<protein>
    <recommendedName>
        <fullName evidence="3">BD-FAE-like domain-containing protein</fullName>
    </recommendedName>
</protein>
<name>A0A0L0S3V5_ALLM3</name>
<dbReference type="SUPFAM" id="SSF53474">
    <property type="entry name" value="alpha/beta-Hydrolases"/>
    <property type="match status" value="1"/>
</dbReference>